<dbReference type="RefSeq" id="WP_083563016.1">
    <property type="nucleotide sequence ID" value="NZ_AQQV01000004.1"/>
</dbReference>
<name>A0A1Y1SAH4_9GAMM</name>
<proteinExistence type="predicted"/>
<keyword evidence="2" id="KW-1185">Reference proteome</keyword>
<evidence type="ECO:0000313" key="1">
    <source>
        <dbReference type="EMBL" id="ORE85430.1"/>
    </source>
</evidence>
<accession>A0A1Y1SAH4</accession>
<dbReference type="AlphaFoldDB" id="A0A1Y1SAH4"/>
<sequence length="62" mass="7072">MSLDSSTRSLHLQRVRHFFAASPPISQETVEIVLRSYLHIPEFLIAEALLEVQRCHNTLQAA</sequence>
<reference evidence="1 2" key="1">
    <citation type="submission" date="2013-04" db="EMBL/GenBank/DDBJ databases">
        <title>Oceanococcus atlanticus 22II-S10r2 Genome Sequencing.</title>
        <authorList>
            <person name="Lai Q."/>
            <person name="Li G."/>
            <person name="Shao Z."/>
        </authorList>
    </citation>
    <scope>NUCLEOTIDE SEQUENCE [LARGE SCALE GENOMIC DNA]</scope>
    <source>
        <strain evidence="1 2">22II-S10r2</strain>
    </source>
</reference>
<dbReference type="Proteomes" id="UP000192342">
    <property type="component" value="Unassembled WGS sequence"/>
</dbReference>
<gene>
    <name evidence="1" type="ORF">ATO7_14448</name>
</gene>
<dbReference type="EMBL" id="AQQV01000004">
    <property type="protein sequence ID" value="ORE85430.1"/>
    <property type="molecule type" value="Genomic_DNA"/>
</dbReference>
<protein>
    <submittedName>
        <fullName evidence="1">Uncharacterized protein</fullName>
    </submittedName>
</protein>
<dbReference type="STRING" id="1317117.ATO7_14448"/>
<evidence type="ECO:0000313" key="2">
    <source>
        <dbReference type="Proteomes" id="UP000192342"/>
    </source>
</evidence>
<organism evidence="1 2">
    <name type="scientific">Oceanococcus atlanticus</name>
    <dbReference type="NCBI Taxonomy" id="1317117"/>
    <lineage>
        <taxon>Bacteria</taxon>
        <taxon>Pseudomonadati</taxon>
        <taxon>Pseudomonadota</taxon>
        <taxon>Gammaproteobacteria</taxon>
        <taxon>Chromatiales</taxon>
        <taxon>Oceanococcaceae</taxon>
        <taxon>Oceanococcus</taxon>
    </lineage>
</organism>
<comment type="caution">
    <text evidence="1">The sequence shown here is derived from an EMBL/GenBank/DDBJ whole genome shotgun (WGS) entry which is preliminary data.</text>
</comment>